<sequence>MKFTDRSGEENSRTEFAAGGRAAATAPQPILSLTDAVAVIVGIVVGVGIFRTPSLVAANAGSDAAFLGAWALGGAVSLVGALCYAELATAFPNAGGDYHFLTRAFGKKLSFLFAWARMSVIQTGSVALLAFIFGDYMSQLFSLGEFSAAIYAALAIVALTAINIVGIGFGTGTQKLLTMVEVAGVLAVIVAGFVFAPGAAETTAANASTGNSAFGLTMVFVLLTYGGWNEAAYLSAELRDGKSGKKRMARALIIGIIIITSLYLLVNLAYLNALGLAGAAQSEAVASDVMRLAFGGGSAFSIAVLVAVSALTSANATIFTGARTNYALGRDFPVFSWLGKWNIETAAPVNAFIAQGLIALALVGLGLLTRKGFETIVEYTAPVFWFFFLLAGVSLFVLRRREPNVERPFRVPLYPITPLVFCLTSAYLLYSSVAYTGAGALVGIGVLAVGALLLAAMPRLEKFTAIKSNTEA</sequence>
<feature type="transmembrane region" description="Helical" evidence="6">
    <location>
        <begin position="176"/>
        <end position="196"/>
    </location>
</feature>
<feature type="compositionally biased region" description="Basic and acidic residues" evidence="5">
    <location>
        <begin position="1"/>
        <end position="13"/>
    </location>
</feature>
<accession>A0A6J4Q0A6</accession>
<feature type="transmembrane region" description="Helical" evidence="6">
    <location>
        <begin position="249"/>
        <end position="270"/>
    </location>
</feature>
<evidence type="ECO:0000256" key="5">
    <source>
        <dbReference type="SAM" id="MobiDB-lite"/>
    </source>
</evidence>
<evidence type="ECO:0000256" key="1">
    <source>
        <dbReference type="ARBA" id="ARBA00004141"/>
    </source>
</evidence>
<dbReference type="AlphaFoldDB" id="A0A6J4Q0A6"/>
<reference evidence="7" key="1">
    <citation type="submission" date="2020-02" db="EMBL/GenBank/DDBJ databases">
        <authorList>
            <person name="Meier V. D."/>
        </authorList>
    </citation>
    <scope>NUCLEOTIDE SEQUENCE</scope>
    <source>
        <strain evidence="7">AVDCRST_MAG84</strain>
    </source>
</reference>
<feature type="transmembrane region" description="Helical" evidence="6">
    <location>
        <begin position="379"/>
        <end position="399"/>
    </location>
</feature>
<comment type="subcellular location">
    <subcellularLocation>
        <location evidence="1">Membrane</location>
        <topology evidence="1">Multi-pass membrane protein</topology>
    </subcellularLocation>
</comment>
<feature type="transmembrane region" description="Helical" evidence="6">
    <location>
        <begin position="112"/>
        <end position="134"/>
    </location>
</feature>
<dbReference type="EMBL" id="CADCTZ010001860">
    <property type="protein sequence ID" value="CAA9426712.1"/>
    <property type="molecule type" value="Genomic_DNA"/>
</dbReference>
<evidence type="ECO:0000256" key="2">
    <source>
        <dbReference type="ARBA" id="ARBA00022692"/>
    </source>
</evidence>
<feature type="transmembrane region" description="Helical" evidence="6">
    <location>
        <begin position="411"/>
        <end position="430"/>
    </location>
</feature>
<dbReference type="GO" id="GO:0016020">
    <property type="term" value="C:membrane"/>
    <property type="evidence" value="ECO:0007669"/>
    <property type="project" value="UniProtKB-SubCell"/>
</dbReference>
<feature type="transmembrane region" description="Helical" evidence="6">
    <location>
        <begin position="290"/>
        <end position="311"/>
    </location>
</feature>
<dbReference type="GO" id="GO:0015179">
    <property type="term" value="F:L-amino acid transmembrane transporter activity"/>
    <property type="evidence" value="ECO:0007669"/>
    <property type="project" value="TreeGrafter"/>
</dbReference>
<proteinExistence type="predicted"/>
<feature type="transmembrane region" description="Helical" evidence="6">
    <location>
        <begin position="30"/>
        <end position="50"/>
    </location>
</feature>
<protein>
    <submittedName>
        <fullName evidence="7">Uncharacterized amino acid permease, GabP family</fullName>
    </submittedName>
</protein>
<organism evidence="7">
    <name type="scientific">uncultured Microcoleus sp</name>
    <dbReference type="NCBI Taxonomy" id="259945"/>
    <lineage>
        <taxon>Bacteria</taxon>
        <taxon>Bacillati</taxon>
        <taxon>Cyanobacteriota</taxon>
        <taxon>Cyanophyceae</taxon>
        <taxon>Oscillatoriophycideae</taxon>
        <taxon>Oscillatoriales</taxon>
        <taxon>Microcoleaceae</taxon>
        <taxon>Microcoleus</taxon>
        <taxon>environmental samples</taxon>
    </lineage>
</organism>
<name>A0A6J4Q0A6_9CYAN</name>
<feature type="transmembrane region" description="Helical" evidence="6">
    <location>
        <begin position="70"/>
        <end position="91"/>
    </location>
</feature>
<feature type="transmembrane region" description="Helical" evidence="6">
    <location>
        <begin position="208"/>
        <end position="228"/>
    </location>
</feature>
<dbReference type="Pfam" id="PF13520">
    <property type="entry name" value="AA_permease_2"/>
    <property type="match status" value="1"/>
</dbReference>
<dbReference type="PANTHER" id="PTHR11785">
    <property type="entry name" value="AMINO ACID TRANSPORTER"/>
    <property type="match status" value="1"/>
</dbReference>
<evidence type="ECO:0000313" key="7">
    <source>
        <dbReference type="EMBL" id="CAA9426712.1"/>
    </source>
</evidence>
<feature type="transmembrane region" description="Helical" evidence="6">
    <location>
        <begin position="349"/>
        <end position="367"/>
    </location>
</feature>
<feature type="transmembrane region" description="Helical" evidence="6">
    <location>
        <begin position="436"/>
        <end position="457"/>
    </location>
</feature>
<keyword evidence="3 6" id="KW-1133">Transmembrane helix</keyword>
<dbReference type="PANTHER" id="PTHR11785:SF512">
    <property type="entry name" value="SOBREMESA, ISOFORM B"/>
    <property type="match status" value="1"/>
</dbReference>
<dbReference type="InterPro" id="IPR002293">
    <property type="entry name" value="AA/rel_permease1"/>
</dbReference>
<keyword evidence="4 6" id="KW-0472">Membrane</keyword>
<evidence type="ECO:0000256" key="6">
    <source>
        <dbReference type="SAM" id="Phobius"/>
    </source>
</evidence>
<gene>
    <name evidence="7" type="ORF">AVDCRST_MAG84-7536</name>
</gene>
<dbReference type="InterPro" id="IPR050598">
    <property type="entry name" value="AminoAcid_Transporter"/>
</dbReference>
<feature type="region of interest" description="Disordered" evidence="5">
    <location>
        <begin position="1"/>
        <end position="20"/>
    </location>
</feature>
<feature type="transmembrane region" description="Helical" evidence="6">
    <location>
        <begin position="146"/>
        <end position="169"/>
    </location>
</feature>
<evidence type="ECO:0000256" key="4">
    <source>
        <dbReference type="ARBA" id="ARBA00023136"/>
    </source>
</evidence>
<dbReference type="Gene3D" id="1.20.1740.10">
    <property type="entry name" value="Amino acid/polyamine transporter I"/>
    <property type="match status" value="1"/>
</dbReference>
<dbReference type="PIRSF" id="PIRSF006060">
    <property type="entry name" value="AA_transporter"/>
    <property type="match status" value="1"/>
</dbReference>
<keyword evidence="2 6" id="KW-0812">Transmembrane</keyword>
<evidence type="ECO:0000256" key="3">
    <source>
        <dbReference type="ARBA" id="ARBA00022989"/>
    </source>
</evidence>